<accession>A0AAJ5Z7J9</accession>
<sequence length="271" mass="31073">MNAIVNFNKSAFFELLMSAVEAYTIKHKESQVIAVETYAHLWGKINKKLPLTCYVNHVSIETSAIRSRDSVITYTKSLEIKKEIADMFGEDYSYIGSMHTHPYVNGESIGGKSITSPECIRRNRLFHLSETDHKSEFGMFFDVGKNKFSFAAVMTLFSAKRATDRKDSYTCNDGTIELSIGNLKVWMFVQAFQHIEKRCLSDQQLKEAIKFNLDLSRYNDDDLIPVPIATECNGSDIMNWVLFKPFGRINIEDNSSEYIDKAISEKRTIYF</sequence>
<dbReference type="RefSeq" id="WP_219253437.1">
    <property type="nucleotide sequence ID" value="NZ_CP120942.1"/>
</dbReference>
<dbReference type="EMBL" id="CP120942">
    <property type="protein sequence ID" value="WFF96525.1"/>
    <property type="molecule type" value="Genomic_DNA"/>
</dbReference>
<evidence type="ECO:0008006" key="3">
    <source>
        <dbReference type="Google" id="ProtNLM"/>
    </source>
</evidence>
<evidence type="ECO:0000313" key="2">
    <source>
        <dbReference type="Proteomes" id="UP001218423"/>
    </source>
</evidence>
<name>A0AAJ5Z7J9_AERCA</name>
<organism evidence="1 2">
    <name type="scientific">Aeromonas caviae</name>
    <name type="common">Aeromonas punctata</name>
    <dbReference type="NCBI Taxonomy" id="648"/>
    <lineage>
        <taxon>Bacteria</taxon>
        <taxon>Pseudomonadati</taxon>
        <taxon>Pseudomonadota</taxon>
        <taxon>Gammaproteobacteria</taxon>
        <taxon>Aeromonadales</taxon>
        <taxon>Aeromonadaceae</taxon>
        <taxon>Aeromonas</taxon>
    </lineage>
</organism>
<protein>
    <recommendedName>
        <fullName evidence="3">JAB domain-containing protein</fullName>
    </recommendedName>
</protein>
<dbReference type="Proteomes" id="UP001218423">
    <property type="component" value="Chromosome"/>
</dbReference>
<dbReference type="AlphaFoldDB" id="A0AAJ5Z7J9"/>
<proteinExistence type="predicted"/>
<gene>
    <name evidence="1" type="ORF">P5S46_12665</name>
</gene>
<reference evidence="1" key="1">
    <citation type="submission" date="2023-03" db="EMBL/GenBank/DDBJ databases">
        <title>Aeromonas caviae strain AC1520.</title>
        <authorList>
            <person name="Xie T."/>
            <person name="Zhang Q."/>
            <person name="Deng J."/>
            <person name="Li X."/>
        </authorList>
    </citation>
    <scope>NUCLEOTIDE SEQUENCE</scope>
    <source>
        <strain evidence="1">AC1520</strain>
    </source>
</reference>
<evidence type="ECO:0000313" key="1">
    <source>
        <dbReference type="EMBL" id="WFF96525.1"/>
    </source>
</evidence>